<feature type="region of interest" description="Disordered" evidence="3">
    <location>
        <begin position="321"/>
        <end position="352"/>
    </location>
</feature>
<dbReference type="InterPro" id="IPR050955">
    <property type="entry name" value="Plant_Biomass_Hydrol_Est"/>
</dbReference>
<feature type="compositionally biased region" description="Low complexity" evidence="3">
    <location>
        <begin position="322"/>
        <end position="335"/>
    </location>
</feature>
<organism evidence="4 5">
    <name type="scientific">Sphingomonas daechungensis</name>
    <dbReference type="NCBI Taxonomy" id="1176646"/>
    <lineage>
        <taxon>Bacteria</taxon>
        <taxon>Pseudomonadati</taxon>
        <taxon>Pseudomonadota</taxon>
        <taxon>Alphaproteobacteria</taxon>
        <taxon>Sphingomonadales</taxon>
        <taxon>Sphingomonadaceae</taxon>
        <taxon>Sphingomonas</taxon>
    </lineage>
</organism>
<dbReference type="Pfam" id="PF10503">
    <property type="entry name" value="Esterase_PHB"/>
    <property type="match status" value="1"/>
</dbReference>
<evidence type="ECO:0000256" key="1">
    <source>
        <dbReference type="ARBA" id="ARBA00022729"/>
    </source>
</evidence>
<dbReference type="SUPFAM" id="SSF53474">
    <property type="entry name" value="alpha/beta-Hydrolases"/>
    <property type="match status" value="2"/>
</dbReference>
<evidence type="ECO:0000256" key="3">
    <source>
        <dbReference type="SAM" id="MobiDB-lite"/>
    </source>
</evidence>
<proteinExistence type="predicted"/>
<dbReference type="EMBL" id="CP060780">
    <property type="protein sequence ID" value="QNP42375.1"/>
    <property type="molecule type" value="Genomic_DNA"/>
</dbReference>
<dbReference type="PANTHER" id="PTHR43037:SF1">
    <property type="entry name" value="BLL1128 PROTEIN"/>
    <property type="match status" value="1"/>
</dbReference>
<dbReference type="Gene3D" id="3.40.50.1820">
    <property type="entry name" value="alpha/beta hydrolase"/>
    <property type="match status" value="1"/>
</dbReference>
<protein>
    <submittedName>
        <fullName evidence="4">PHB depolymerase family esterase</fullName>
    </submittedName>
</protein>
<sequence>MRNLSDTLVRLKRFRTVPPASTPTNSRLELFAGFGSNPGRLKSWIYVPETVDVGAPLVVVLHGCTQNARSYDESSGWSRLADEFGFVVLYPEQQRANNPNLCFNWFSPANTARGQGEALSIQQMITAVQTRHHTHADKVFVNGLSAGGAMAAVMLATYPEVFAAGAVIAGLPYGVASTVPEAFDRMRGHGGPALEALAELVKNASTHSGPWPRLSVWHGSADSTVDQLNASALINQWLPLHGAPAAPNEVDTVNGYPHRVWRDASGRAVVEEYSVTGLGHGTPLDVIGSDHGETAAPFMLDASISSTRLIATFWGIAAEQNKASTPASPKASSATIERAPPRAQAVPLSQGSGIQRTIEDALRSAGLLK</sequence>
<gene>
    <name evidence="4" type="ORF">H9L15_08585</name>
</gene>
<dbReference type="Proteomes" id="UP000516134">
    <property type="component" value="Chromosome"/>
</dbReference>
<evidence type="ECO:0000313" key="5">
    <source>
        <dbReference type="Proteomes" id="UP000516134"/>
    </source>
</evidence>
<accession>A0ABX6T003</accession>
<keyword evidence="2" id="KW-0378">Hydrolase</keyword>
<dbReference type="RefSeq" id="WP_187713808.1">
    <property type="nucleotide sequence ID" value="NZ_BAABJC010000001.1"/>
</dbReference>
<keyword evidence="5" id="KW-1185">Reference proteome</keyword>
<evidence type="ECO:0000256" key="2">
    <source>
        <dbReference type="ARBA" id="ARBA00022801"/>
    </source>
</evidence>
<dbReference type="PANTHER" id="PTHR43037">
    <property type="entry name" value="UNNAMED PRODUCT-RELATED"/>
    <property type="match status" value="1"/>
</dbReference>
<keyword evidence="1" id="KW-0732">Signal</keyword>
<dbReference type="InterPro" id="IPR010126">
    <property type="entry name" value="Esterase_phb"/>
</dbReference>
<dbReference type="InterPro" id="IPR029058">
    <property type="entry name" value="AB_hydrolase_fold"/>
</dbReference>
<name>A0ABX6T003_9SPHN</name>
<evidence type="ECO:0000313" key="4">
    <source>
        <dbReference type="EMBL" id="QNP42375.1"/>
    </source>
</evidence>
<reference evidence="4 5" key="1">
    <citation type="submission" date="2020-08" db="EMBL/GenBank/DDBJ databases">
        <title>Genome sequence of Sphingomonas daechungensis KACC 18115T.</title>
        <authorList>
            <person name="Hyun D.-W."/>
            <person name="Bae J.-W."/>
        </authorList>
    </citation>
    <scope>NUCLEOTIDE SEQUENCE [LARGE SCALE GENOMIC DNA]</scope>
    <source>
        <strain evidence="4 5">KACC 18115</strain>
    </source>
</reference>
<dbReference type="NCBIfam" id="TIGR01840">
    <property type="entry name" value="esterase_phb"/>
    <property type="match status" value="1"/>
</dbReference>